<organism evidence="7 8">
    <name type="scientific">Tegillarca granosa</name>
    <name type="common">Malaysian cockle</name>
    <name type="synonym">Anadara granosa</name>
    <dbReference type="NCBI Taxonomy" id="220873"/>
    <lineage>
        <taxon>Eukaryota</taxon>
        <taxon>Metazoa</taxon>
        <taxon>Spiralia</taxon>
        <taxon>Lophotrochozoa</taxon>
        <taxon>Mollusca</taxon>
        <taxon>Bivalvia</taxon>
        <taxon>Autobranchia</taxon>
        <taxon>Pteriomorphia</taxon>
        <taxon>Arcoida</taxon>
        <taxon>Arcoidea</taxon>
        <taxon>Arcidae</taxon>
        <taxon>Tegillarca</taxon>
    </lineage>
</organism>
<dbReference type="PROSITE" id="PS50267">
    <property type="entry name" value="NA_NEUROTRAN_SYMP_3"/>
    <property type="match status" value="1"/>
</dbReference>
<dbReference type="InterPro" id="IPR000175">
    <property type="entry name" value="Na/ntran_symport"/>
</dbReference>
<dbReference type="Pfam" id="PF00209">
    <property type="entry name" value="SNF"/>
    <property type="match status" value="2"/>
</dbReference>
<evidence type="ECO:0000256" key="5">
    <source>
        <dbReference type="ARBA" id="ARBA00023136"/>
    </source>
</evidence>
<evidence type="ECO:0008006" key="9">
    <source>
        <dbReference type="Google" id="ProtNLM"/>
    </source>
</evidence>
<gene>
    <name evidence="7" type="ORF">KUTeg_024829</name>
</gene>
<dbReference type="SUPFAM" id="SSF161070">
    <property type="entry name" value="SNF-like"/>
    <property type="match status" value="2"/>
</dbReference>
<dbReference type="EMBL" id="JARBDR010000923">
    <property type="protein sequence ID" value="KAJ8298298.1"/>
    <property type="molecule type" value="Genomic_DNA"/>
</dbReference>
<evidence type="ECO:0000256" key="3">
    <source>
        <dbReference type="ARBA" id="ARBA00022692"/>
    </source>
</evidence>
<dbReference type="InterPro" id="IPR037272">
    <property type="entry name" value="SNS_sf"/>
</dbReference>
<keyword evidence="3 6" id="KW-0812">Transmembrane</keyword>
<proteinExistence type="predicted"/>
<protein>
    <recommendedName>
        <fullName evidence="9">Transporter</fullName>
    </recommendedName>
</protein>
<evidence type="ECO:0000256" key="1">
    <source>
        <dbReference type="ARBA" id="ARBA00004141"/>
    </source>
</evidence>
<dbReference type="PRINTS" id="PR00176">
    <property type="entry name" value="NANEUSMPORT"/>
</dbReference>
<comment type="caution">
    <text evidence="7">The sequence shown here is derived from an EMBL/GenBank/DDBJ whole genome shotgun (WGS) entry which is preliminary data.</text>
</comment>
<dbReference type="PANTHER" id="PTHR11616">
    <property type="entry name" value="SODIUM/CHLORIDE DEPENDENT TRANSPORTER"/>
    <property type="match status" value="1"/>
</dbReference>
<evidence type="ECO:0000256" key="4">
    <source>
        <dbReference type="ARBA" id="ARBA00022989"/>
    </source>
</evidence>
<sequence length="274" mass="30839">MVLNPGPRVPVIELFREQLSYSPGINMADGYQEEDDGSDVLDVSIRETPKDGTDNHADTASSHFEDSYKWDRQVEYVLACCGFVSGIDNLFHFPYLASKYGGGAFFMIYLVLTFICGFPLLYMEMILGQYARGGPLTAWGVIPFFKGKILKNNEENTFICGFPLLYMEMVLGQYARGGPLTAWGLGLSIMLISMTISVYYNLFIAWSLHYLFTTLRSVLPWLCSTSDINSCQNTSYISSSMDQTQFSVITAQHHNVSSSPGEMDISNKQEFKYF</sequence>
<comment type="subcellular location">
    <subcellularLocation>
        <location evidence="1">Membrane</location>
        <topology evidence="1">Multi-pass membrane protein</topology>
    </subcellularLocation>
</comment>
<reference evidence="7 8" key="1">
    <citation type="submission" date="2022-12" db="EMBL/GenBank/DDBJ databases">
        <title>Chromosome-level genome of Tegillarca granosa.</title>
        <authorList>
            <person name="Kim J."/>
        </authorList>
    </citation>
    <scope>NUCLEOTIDE SEQUENCE [LARGE SCALE GENOMIC DNA]</scope>
    <source>
        <strain evidence="7">Teg-2019</strain>
        <tissue evidence="7">Adductor muscle</tissue>
    </source>
</reference>
<accession>A0ABQ9DYG1</accession>
<evidence type="ECO:0000256" key="6">
    <source>
        <dbReference type="SAM" id="Phobius"/>
    </source>
</evidence>
<dbReference type="Proteomes" id="UP001217089">
    <property type="component" value="Unassembled WGS sequence"/>
</dbReference>
<keyword evidence="8" id="KW-1185">Reference proteome</keyword>
<keyword evidence="5 6" id="KW-0472">Membrane</keyword>
<keyword evidence="4 6" id="KW-1133">Transmembrane helix</keyword>
<evidence type="ECO:0000313" key="7">
    <source>
        <dbReference type="EMBL" id="KAJ8298298.1"/>
    </source>
</evidence>
<dbReference type="PANTHER" id="PTHR11616:SF303">
    <property type="entry name" value="SODIUM- AND CHLORIDE-DEPENDENT GABA TRANSPORTER INE"/>
    <property type="match status" value="1"/>
</dbReference>
<keyword evidence="2" id="KW-0813">Transport</keyword>
<feature type="transmembrane region" description="Helical" evidence="6">
    <location>
        <begin position="181"/>
        <end position="206"/>
    </location>
</feature>
<feature type="transmembrane region" description="Helical" evidence="6">
    <location>
        <begin position="103"/>
        <end position="122"/>
    </location>
</feature>
<name>A0ABQ9DYG1_TEGGR</name>
<evidence type="ECO:0000313" key="8">
    <source>
        <dbReference type="Proteomes" id="UP001217089"/>
    </source>
</evidence>
<evidence type="ECO:0000256" key="2">
    <source>
        <dbReference type="ARBA" id="ARBA00022448"/>
    </source>
</evidence>